<dbReference type="GO" id="GO:0000935">
    <property type="term" value="C:division septum"/>
    <property type="evidence" value="ECO:0007669"/>
    <property type="project" value="TreeGrafter"/>
</dbReference>
<dbReference type="InterPro" id="IPR014752">
    <property type="entry name" value="Arrestin-like_C"/>
</dbReference>
<dbReference type="Pfam" id="PF02752">
    <property type="entry name" value="Arrestin_C"/>
    <property type="match status" value="1"/>
</dbReference>
<feature type="non-terminal residue" evidence="3">
    <location>
        <position position="786"/>
    </location>
</feature>
<dbReference type="InterPro" id="IPR011022">
    <property type="entry name" value="Arrestin_C-like"/>
</dbReference>
<protein>
    <recommendedName>
        <fullName evidence="2">Arrestin C-terminal-like domain-containing protein</fullName>
    </recommendedName>
</protein>
<dbReference type="GO" id="GO:0000917">
    <property type="term" value="P:division septum assembly"/>
    <property type="evidence" value="ECO:0007669"/>
    <property type="project" value="TreeGrafter"/>
</dbReference>
<dbReference type="Gene3D" id="2.60.40.640">
    <property type="match status" value="1"/>
</dbReference>
<dbReference type="AlphaFoldDB" id="A0A8E2DQK8"/>
<feature type="region of interest" description="Disordered" evidence="1">
    <location>
        <begin position="426"/>
        <end position="483"/>
    </location>
</feature>
<feature type="region of interest" description="Disordered" evidence="1">
    <location>
        <begin position="337"/>
        <end position="380"/>
    </location>
</feature>
<reference evidence="3 4" key="1">
    <citation type="submission" date="2016-07" db="EMBL/GenBank/DDBJ databases">
        <title>Draft genome of the white-rot fungus Obba rivulosa 3A-2.</title>
        <authorList>
            <consortium name="DOE Joint Genome Institute"/>
            <person name="Miettinen O."/>
            <person name="Riley R."/>
            <person name="Acob R."/>
            <person name="Barry K."/>
            <person name="Cullen D."/>
            <person name="De Vries R."/>
            <person name="Hainaut M."/>
            <person name="Hatakka A."/>
            <person name="Henrissat B."/>
            <person name="Hilden K."/>
            <person name="Kuo R."/>
            <person name="Labutti K."/>
            <person name="Lipzen A."/>
            <person name="Makela M.R."/>
            <person name="Sandor L."/>
            <person name="Spatafora J.W."/>
            <person name="Grigoriev I.V."/>
            <person name="Hibbett D.S."/>
        </authorList>
    </citation>
    <scope>NUCLEOTIDE SEQUENCE [LARGE SCALE GENOMIC DNA]</scope>
    <source>
        <strain evidence="3 4">3A-2</strain>
    </source>
</reference>
<dbReference type="OrthoDB" id="4001642at2759"/>
<dbReference type="PANTHER" id="PTHR36419:SF1">
    <property type="entry name" value="RHO1 GEF LOCALIZING PROTEIN 1"/>
    <property type="match status" value="1"/>
</dbReference>
<organism evidence="3 4">
    <name type="scientific">Obba rivulosa</name>
    <dbReference type="NCBI Taxonomy" id="1052685"/>
    <lineage>
        <taxon>Eukaryota</taxon>
        <taxon>Fungi</taxon>
        <taxon>Dikarya</taxon>
        <taxon>Basidiomycota</taxon>
        <taxon>Agaricomycotina</taxon>
        <taxon>Agaricomycetes</taxon>
        <taxon>Polyporales</taxon>
        <taxon>Gelatoporiaceae</taxon>
        <taxon>Obba</taxon>
    </lineage>
</organism>
<dbReference type="Proteomes" id="UP000250043">
    <property type="component" value="Unassembled WGS sequence"/>
</dbReference>
<sequence length="786" mass="83692">MSLSQAKLTLRPPPNIDFVQGYPGIPPGAPDRPQAAVKGTIEVRAGPLGIKVKWIRIELRKVETLPGGSVTNTFIDYVGQSPINLWQSSEEYTTLHTQDFPFFIRIPESIPPSIALEKGAGIKYELVGTMCVKGKKGFLRRDKSTVHAASSTIIIDKHELHTTWPVYSQPEARNLTQDGVTLIVDRSRTCYGPGDRIALMATVKSDTLHTVILRGFEFTLKETTVFRASPHTPGKKGAPQVKVTTVGEQKVPVNVTLYGGTQHRAELTVMIPPQHTSATLNAARHIDITYALTVKTLMGTGQPLIMDLPVVVSNWPRAVSVEAMRRIGQPPNLCLIPGQSGMQPGRRTSPPPANQPATLSIQADAPRPSLTQPHPYSMSEKSTDVAVQDTISPPVARAIGQYSTAPVRSASVALGPIDEFGVTQRAELTRSASTDRRSQEGHPYAQAGNYASQTIGTTPTGNGTIGVASPRPRSSTKVGGGSRLTVANYDDKELAEHPETARILARQASSSATPRTPPINVQKWLSAEEEKKRLYERAVASVERVQGITRSRSPTELSQGHQDAGPAQQSATTTPPRSATQWLTAEEEKARLFAQAQAAVARTQGLGGSAPSSPPAMSAGAVLYSQAMSSINRNTSTQSSAFASGSSPPAAPLQPTPALAPSTQSPIIQYPSADEEKAALRRYYEAKAAVDRTQGATSGSAMQAPIAYDALYPVQQSAVPTSPPAFVPSSSSQPSYLSEKERLRRAYDAQDRAAWAAAASASAARMGADLPPASPPPATPPSNAAP</sequence>
<feature type="region of interest" description="Disordered" evidence="1">
    <location>
        <begin position="758"/>
        <end position="786"/>
    </location>
</feature>
<feature type="region of interest" description="Disordered" evidence="1">
    <location>
        <begin position="635"/>
        <end position="667"/>
    </location>
</feature>
<accession>A0A8E2DQK8</accession>
<evidence type="ECO:0000256" key="1">
    <source>
        <dbReference type="SAM" id="MobiDB-lite"/>
    </source>
</evidence>
<feature type="compositionally biased region" description="Low complexity" evidence="1">
    <location>
        <begin position="639"/>
        <end position="648"/>
    </location>
</feature>
<proteinExistence type="predicted"/>
<feature type="compositionally biased region" description="Low complexity" evidence="1">
    <location>
        <begin position="758"/>
        <end position="771"/>
    </location>
</feature>
<feature type="domain" description="Arrestin C-terminal-like" evidence="2">
    <location>
        <begin position="180"/>
        <end position="313"/>
    </location>
</feature>
<evidence type="ECO:0000313" key="4">
    <source>
        <dbReference type="Proteomes" id="UP000250043"/>
    </source>
</evidence>
<gene>
    <name evidence="3" type="ORF">OBBRIDRAFT_817584</name>
</gene>
<dbReference type="InterPro" id="IPR053060">
    <property type="entry name" value="Cytokinesis_Signaling_Reg"/>
</dbReference>
<name>A0A8E2DQK8_9APHY</name>
<feature type="region of interest" description="Disordered" evidence="1">
    <location>
        <begin position="719"/>
        <end position="743"/>
    </location>
</feature>
<evidence type="ECO:0000313" key="3">
    <source>
        <dbReference type="EMBL" id="OCH93867.1"/>
    </source>
</evidence>
<dbReference type="PANTHER" id="PTHR36419">
    <property type="entry name" value="ARRESTIN FAMILY PROTEIN 1"/>
    <property type="match status" value="1"/>
</dbReference>
<keyword evidence="4" id="KW-1185">Reference proteome</keyword>
<feature type="compositionally biased region" description="Polar residues" evidence="1">
    <location>
        <begin position="548"/>
        <end position="580"/>
    </location>
</feature>
<feature type="compositionally biased region" description="Low complexity" evidence="1">
    <location>
        <begin position="454"/>
        <end position="466"/>
    </location>
</feature>
<dbReference type="EMBL" id="KV722350">
    <property type="protein sequence ID" value="OCH93867.1"/>
    <property type="molecule type" value="Genomic_DNA"/>
</dbReference>
<feature type="region of interest" description="Disordered" evidence="1">
    <location>
        <begin position="546"/>
        <end position="580"/>
    </location>
</feature>
<evidence type="ECO:0000259" key="2">
    <source>
        <dbReference type="Pfam" id="PF02752"/>
    </source>
</evidence>